<organism evidence="2 3">
    <name type="scientific">Eragrostis curvula</name>
    <name type="common">weeping love grass</name>
    <dbReference type="NCBI Taxonomy" id="38414"/>
    <lineage>
        <taxon>Eukaryota</taxon>
        <taxon>Viridiplantae</taxon>
        <taxon>Streptophyta</taxon>
        <taxon>Embryophyta</taxon>
        <taxon>Tracheophyta</taxon>
        <taxon>Spermatophyta</taxon>
        <taxon>Magnoliopsida</taxon>
        <taxon>Liliopsida</taxon>
        <taxon>Poales</taxon>
        <taxon>Poaceae</taxon>
        <taxon>PACMAD clade</taxon>
        <taxon>Chloridoideae</taxon>
        <taxon>Eragrostideae</taxon>
        <taxon>Eragrostidinae</taxon>
        <taxon>Eragrostis</taxon>
    </lineage>
</organism>
<proteinExistence type="predicted"/>
<dbReference type="PANTHER" id="PTHR35305:SF2">
    <property type="entry name" value="FAD-BINDING PROTEIN"/>
    <property type="match status" value="1"/>
</dbReference>
<comment type="caution">
    <text evidence="2">The sequence shown here is derived from an EMBL/GenBank/DDBJ whole genome shotgun (WGS) entry which is preliminary data.</text>
</comment>
<dbReference type="EMBL" id="RWGY01000004">
    <property type="protein sequence ID" value="TVU44076.1"/>
    <property type="molecule type" value="Genomic_DNA"/>
</dbReference>
<feature type="domain" description="DUF7795" evidence="1">
    <location>
        <begin position="62"/>
        <end position="96"/>
    </location>
</feature>
<dbReference type="PANTHER" id="PTHR35305">
    <property type="entry name" value="FAD-BINDING PROTEIN"/>
    <property type="match status" value="1"/>
</dbReference>
<gene>
    <name evidence="2" type="ORF">EJB05_03505</name>
</gene>
<dbReference type="OrthoDB" id="744228at2759"/>
<dbReference type="InterPro" id="IPR056697">
    <property type="entry name" value="DUF7795"/>
</dbReference>
<dbReference type="Proteomes" id="UP000324897">
    <property type="component" value="Chromosome 5"/>
</dbReference>
<keyword evidence="3" id="KW-1185">Reference proteome</keyword>
<feature type="domain" description="DUF7795" evidence="1">
    <location>
        <begin position="117"/>
        <end position="198"/>
    </location>
</feature>
<name>A0A5J9W7X4_9POAL</name>
<evidence type="ECO:0000259" key="1">
    <source>
        <dbReference type="Pfam" id="PF25071"/>
    </source>
</evidence>
<dbReference type="Gramene" id="TVU44076">
    <property type="protein sequence ID" value="TVU44076"/>
    <property type="gene ID" value="EJB05_03505"/>
</dbReference>
<evidence type="ECO:0000313" key="3">
    <source>
        <dbReference type="Proteomes" id="UP000324897"/>
    </source>
</evidence>
<evidence type="ECO:0000313" key="2">
    <source>
        <dbReference type="EMBL" id="TVU44076.1"/>
    </source>
</evidence>
<dbReference type="Pfam" id="PF25071">
    <property type="entry name" value="DUF7795"/>
    <property type="match status" value="2"/>
</dbReference>
<dbReference type="AlphaFoldDB" id="A0A5J9W7X4"/>
<protein>
    <recommendedName>
        <fullName evidence="1">DUF7795 domain-containing protein</fullName>
    </recommendedName>
</protein>
<accession>A0A5J9W7X4</accession>
<sequence length="298" mass="33294">MGLQSRSGRAPAHQPFYWTVWTGLDIAGRAPRRRRAVAREGMAVADAPPLPAAAAGDGESACRGVFSEFMTKVARFEEQAEAGKRLLSRFLQELAACNFLCLTACECSRALNCLVSEYFRRPPISENSDVMSEILKSNCTGRMKSYLEAGCNLQSRNISNINQLRLCEDGLKVHINEVKTLLQELECLVKDVHAITLTTSLSALKVSESPSADNELNNGSFMEEEEKQANRLDSDVSFVTVMIIVHNMLKLDYTMQEKIVNSLSLKTPSSELEGYCLMWDLRPYIDDNVMHLAWKMCP</sequence>
<reference evidence="2 3" key="1">
    <citation type="journal article" date="2019" name="Sci. Rep.">
        <title>A high-quality genome of Eragrostis curvula grass provides insights into Poaceae evolution and supports new strategies to enhance forage quality.</title>
        <authorList>
            <person name="Carballo J."/>
            <person name="Santos B.A.C.M."/>
            <person name="Zappacosta D."/>
            <person name="Garbus I."/>
            <person name="Selva J.P."/>
            <person name="Gallo C.A."/>
            <person name="Diaz A."/>
            <person name="Albertini E."/>
            <person name="Caccamo M."/>
            <person name="Echenique V."/>
        </authorList>
    </citation>
    <scope>NUCLEOTIDE SEQUENCE [LARGE SCALE GENOMIC DNA]</scope>
    <source>
        <strain evidence="3">cv. Victoria</strain>
        <tissue evidence="2">Leaf</tissue>
    </source>
</reference>